<dbReference type="PANTHER" id="PTHR11552:SF147">
    <property type="entry name" value="CHOLINE DEHYDROGENASE, MITOCHONDRIAL"/>
    <property type="match status" value="1"/>
</dbReference>
<dbReference type="SUPFAM" id="SSF51905">
    <property type="entry name" value="FAD/NAD(P)-binding domain"/>
    <property type="match status" value="1"/>
</dbReference>
<dbReference type="AlphaFoldDB" id="A0A1B0DML9"/>
<accession>A0A1B0DML9</accession>
<dbReference type="Gene3D" id="3.50.50.60">
    <property type="entry name" value="FAD/NAD(P)-binding domain"/>
    <property type="match status" value="1"/>
</dbReference>
<reference evidence="2" key="1">
    <citation type="submission" date="2022-08" db="UniProtKB">
        <authorList>
            <consortium name="EnsemblMetazoa"/>
        </authorList>
    </citation>
    <scope>IDENTIFICATION</scope>
    <source>
        <strain evidence="2">Israel</strain>
    </source>
</reference>
<proteinExistence type="inferred from homology"/>
<comment type="similarity">
    <text evidence="1">Belongs to the GMC oxidoreductase family.</text>
</comment>
<dbReference type="EMBL" id="AJVK01016888">
    <property type="status" value="NOT_ANNOTATED_CDS"/>
    <property type="molecule type" value="Genomic_DNA"/>
</dbReference>
<dbReference type="Pfam" id="PF05834">
    <property type="entry name" value="Lycopene_cycl"/>
    <property type="match status" value="1"/>
</dbReference>
<evidence type="ECO:0000313" key="2">
    <source>
        <dbReference type="EnsemblMetazoa" id="PPAI009611-PA"/>
    </source>
</evidence>
<dbReference type="InterPro" id="IPR012132">
    <property type="entry name" value="GMC_OxRdtase"/>
</dbReference>
<name>A0A1B0DML9_PHLPP</name>
<dbReference type="InterPro" id="IPR036188">
    <property type="entry name" value="FAD/NAD-bd_sf"/>
</dbReference>
<dbReference type="PANTHER" id="PTHR11552">
    <property type="entry name" value="GLUCOSE-METHANOL-CHOLINE GMC OXIDOREDUCTASE"/>
    <property type="match status" value="1"/>
</dbReference>
<sequence>MWPADYGDIAIKRGFEEYDFIIVGAGSAGCVLANRLNENPNWKILLLEAGGDPPIESAVINQIIQY</sequence>
<dbReference type="VEuPathDB" id="VectorBase:PPAI009611"/>
<organism evidence="2 3">
    <name type="scientific">Phlebotomus papatasi</name>
    <name type="common">Sandfly</name>
    <dbReference type="NCBI Taxonomy" id="29031"/>
    <lineage>
        <taxon>Eukaryota</taxon>
        <taxon>Metazoa</taxon>
        <taxon>Ecdysozoa</taxon>
        <taxon>Arthropoda</taxon>
        <taxon>Hexapoda</taxon>
        <taxon>Insecta</taxon>
        <taxon>Pterygota</taxon>
        <taxon>Neoptera</taxon>
        <taxon>Endopterygota</taxon>
        <taxon>Diptera</taxon>
        <taxon>Nematocera</taxon>
        <taxon>Psychodoidea</taxon>
        <taxon>Psychodidae</taxon>
        <taxon>Phlebotomus</taxon>
        <taxon>Phlebotomus</taxon>
    </lineage>
</organism>
<keyword evidence="3" id="KW-1185">Reference proteome</keyword>
<evidence type="ECO:0000313" key="3">
    <source>
        <dbReference type="Proteomes" id="UP000092462"/>
    </source>
</evidence>
<dbReference type="EnsemblMetazoa" id="PPAI009611-RA">
    <property type="protein sequence ID" value="PPAI009611-PA"/>
    <property type="gene ID" value="PPAI009611"/>
</dbReference>
<protein>
    <submittedName>
        <fullName evidence="2">Uncharacterized protein</fullName>
    </submittedName>
</protein>
<dbReference type="VEuPathDB" id="VectorBase:PPAPM1_010022"/>
<dbReference type="GO" id="GO:0016491">
    <property type="term" value="F:oxidoreductase activity"/>
    <property type="evidence" value="ECO:0007669"/>
    <property type="project" value="TreeGrafter"/>
</dbReference>
<dbReference type="GO" id="GO:0050660">
    <property type="term" value="F:flavin adenine dinucleotide binding"/>
    <property type="evidence" value="ECO:0007669"/>
    <property type="project" value="InterPro"/>
</dbReference>
<dbReference type="Proteomes" id="UP000092462">
    <property type="component" value="Unassembled WGS sequence"/>
</dbReference>
<evidence type="ECO:0000256" key="1">
    <source>
        <dbReference type="ARBA" id="ARBA00010790"/>
    </source>
</evidence>